<evidence type="ECO:0000256" key="2">
    <source>
        <dbReference type="SAM" id="Phobius"/>
    </source>
</evidence>
<comment type="caution">
    <text evidence="3">The sequence shown here is derived from an EMBL/GenBank/DDBJ whole genome shotgun (WGS) entry which is preliminary data.</text>
</comment>
<dbReference type="Proteomes" id="UP001430848">
    <property type="component" value="Unassembled WGS sequence"/>
</dbReference>
<reference evidence="3 4" key="1">
    <citation type="submission" date="2024-02" db="EMBL/GenBank/DDBJ databases">
        <title>De novo assembly and annotation of 12 fungi associated with fruit tree decline syndrome in Ontario, Canada.</title>
        <authorList>
            <person name="Sulman M."/>
            <person name="Ellouze W."/>
            <person name="Ilyukhin E."/>
        </authorList>
    </citation>
    <scope>NUCLEOTIDE SEQUENCE [LARGE SCALE GENOMIC DNA]</scope>
    <source>
        <strain evidence="3 4">M169</strain>
    </source>
</reference>
<gene>
    <name evidence="3" type="ORF">SLS63_004390</name>
</gene>
<feature type="transmembrane region" description="Helical" evidence="2">
    <location>
        <begin position="12"/>
        <end position="31"/>
    </location>
</feature>
<sequence>MASGSFPSTTLVVVYLVGFLIATFLILLGAYDAETKASKWDKPWVPAVTRRDACAMPFFPVFYLLPAILWPLIVAFSILVLIASGLWMTLGSATSCCGIPLPRRNQHSGTSGSSEEARDLEMGAVADGEDVGAPDAGEEVGSEDRASVGSVASAESEDPPPYAYVAPDEAGDRETDGLLGKSAK</sequence>
<feature type="compositionally biased region" description="Acidic residues" evidence="1">
    <location>
        <begin position="127"/>
        <end position="141"/>
    </location>
</feature>
<keyword evidence="2" id="KW-1133">Transmembrane helix</keyword>
<protein>
    <recommendedName>
        <fullName evidence="5">Transmembrane protein</fullName>
    </recommendedName>
</protein>
<proteinExistence type="predicted"/>
<keyword evidence="4" id="KW-1185">Reference proteome</keyword>
<feature type="transmembrane region" description="Helical" evidence="2">
    <location>
        <begin position="61"/>
        <end position="87"/>
    </location>
</feature>
<evidence type="ECO:0000256" key="1">
    <source>
        <dbReference type="SAM" id="MobiDB-lite"/>
    </source>
</evidence>
<organism evidence="3 4">
    <name type="scientific">Diaporthe eres</name>
    <name type="common">Phomopsis oblonga</name>
    <dbReference type="NCBI Taxonomy" id="83184"/>
    <lineage>
        <taxon>Eukaryota</taxon>
        <taxon>Fungi</taxon>
        <taxon>Dikarya</taxon>
        <taxon>Ascomycota</taxon>
        <taxon>Pezizomycotina</taxon>
        <taxon>Sordariomycetes</taxon>
        <taxon>Sordariomycetidae</taxon>
        <taxon>Diaporthales</taxon>
        <taxon>Diaporthaceae</taxon>
        <taxon>Diaporthe</taxon>
        <taxon>Diaporthe eres species complex</taxon>
    </lineage>
</organism>
<dbReference type="EMBL" id="JAKNSF020000016">
    <property type="protein sequence ID" value="KAK7734105.1"/>
    <property type="molecule type" value="Genomic_DNA"/>
</dbReference>
<feature type="region of interest" description="Disordered" evidence="1">
    <location>
        <begin position="104"/>
        <end position="184"/>
    </location>
</feature>
<evidence type="ECO:0000313" key="4">
    <source>
        <dbReference type="Proteomes" id="UP001430848"/>
    </source>
</evidence>
<evidence type="ECO:0008006" key="5">
    <source>
        <dbReference type="Google" id="ProtNLM"/>
    </source>
</evidence>
<evidence type="ECO:0000313" key="3">
    <source>
        <dbReference type="EMBL" id="KAK7734105.1"/>
    </source>
</evidence>
<name>A0ABR1PDR2_DIAER</name>
<keyword evidence="2" id="KW-0812">Transmembrane</keyword>
<keyword evidence="2" id="KW-0472">Membrane</keyword>
<accession>A0ABR1PDR2</accession>